<organism evidence="2 3">
    <name type="scientific">Cladophialophora chaetospira</name>
    <dbReference type="NCBI Taxonomy" id="386627"/>
    <lineage>
        <taxon>Eukaryota</taxon>
        <taxon>Fungi</taxon>
        <taxon>Dikarya</taxon>
        <taxon>Ascomycota</taxon>
        <taxon>Pezizomycotina</taxon>
        <taxon>Eurotiomycetes</taxon>
        <taxon>Chaetothyriomycetidae</taxon>
        <taxon>Chaetothyriales</taxon>
        <taxon>Herpotrichiellaceae</taxon>
        <taxon>Cladophialophora</taxon>
    </lineage>
</organism>
<dbReference type="AlphaFoldDB" id="A0AA39CH95"/>
<dbReference type="EMBL" id="JAPDRK010000010">
    <property type="protein sequence ID" value="KAJ9608219.1"/>
    <property type="molecule type" value="Genomic_DNA"/>
</dbReference>
<evidence type="ECO:0000313" key="2">
    <source>
        <dbReference type="EMBL" id="KAJ9608219.1"/>
    </source>
</evidence>
<sequence length="474" mass="53707">MAPSNKPKSKPKQASKTRARKNKSGRNRPSKNPTATKPPCYLLDLPNEIFYHVLEQLTEEDKWNPTTLSSLCQTCKVALDLSQYDELDVVLENKKARKHFVQNLILAPAKNIKSLADAQVLLSLVSRFPGLKYLRVNLVECGSLAPHHWMDLLEYEMDNSAFSELRDCDLTLWHDKSYTPPLVDLLSAPQLVNLRLCGVDLRDFTAESIDNHSTCLADLVLADCQVEERSLSEFLAKPHGLKSILISGLTYDFSQTTYGHRAVEVEASTIQLVLRVLSREQQGLTELAIFFAEARLLEWEDRKGIVDFGQFKNLVEISVYGRRLRIPNAIWKPKNAFDRLPDTLERMMVDVESAGIDVSGLADAILGTELPGKGFPASLQELDFLAEQNHQRPFNKTDQETEDKMISGIARFMTNSDLNCLTYTQQHWHRGRFAARHELGWLRRLSATRKTVAEEGKASSSNATSYELEDETWE</sequence>
<keyword evidence="3" id="KW-1185">Reference proteome</keyword>
<accession>A0AA39CH95</accession>
<feature type="compositionally biased region" description="Basic residues" evidence="1">
    <location>
        <begin position="7"/>
        <end position="29"/>
    </location>
</feature>
<proteinExistence type="predicted"/>
<evidence type="ECO:0000256" key="1">
    <source>
        <dbReference type="SAM" id="MobiDB-lite"/>
    </source>
</evidence>
<feature type="region of interest" description="Disordered" evidence="1">
    <location>
        <begin position="1"/>
        <end position="38"/>
    </location>
</feature>
<protein>
    <recommendedName>
        <fullName evidence="4">F-box domain-containing protein</fullName>
    </recommendedName>
</protein>
<feature type="region of interest" description="Disordered" evidence="1">
    <location>
        <begin position="452"/>
        <end position="474"/>
    </location>
</feature>
<dbReference type="Proteomes" id="UP001172673">
    <property type="component" value="Unassembled WGS sequence"/>
</dbReference>
<gene>
    <name evidence="2" type="ORF">H2200_007207</name>
</gene>
<reference evidence="2" key="1">
    <citation type="submission" date="2022-10" db="EMBL/GenBank/DDBJ databases">
        <title>Culturing micro-colonial fungi from biological soil crusts in the Mojave desert and describing Neophaeococcomyces mojavensis, and introducing the new genera and species Taxawa tesnikishii.</title>
        <authorList>
            <person name="Kurbessoian T."/>
            <person name="Stajich J.E."/>
        </authorList>
    </citation>
    <scope>NUCLEOTIDE SEQUENCE</scope>
    <source>
        <strain evidence="2">TK_41</strain>
    </source>
</reference>
<name>A0AA39CH95_9EURO</name>
<dbReference type="SUPFAM" id="SSF52047">
    <property type="entry name" value="RNI-like"/>
    <property type="match status" value="1"/>
</dbReference>
<comment type="caution">
    <text evidence="2">The sequence shown here is derived from an EMBL/GenBank/DDBJ whole genome shotgun (WGS) entry which is preliminary data.</text>
</comment>
<evidence type="ECO:0008006" key="4">
    <source>
        <dbReference type="Google" id="ProtNLM"/>
    </source>
</evidence>
<evidence type="ECO:0000313" key="3">
    <source>
        <dbReference type="Proteomes" id="UP001172673"/>
    </source>
</evidence>